<evidence type="ECO:0000313" key="1">
    <source>
        <dbReference type="EMBL" id="AFL78958.1"/>
    </source>
</evidence>
<name>I3YPP0_ALIFI</name>
<reference evidence="2" key="1">
    <citation type="journal article" date="2013" name="Stand. Genomic Sci.">
        <title>Complete genome sequence of the bile-resistant pigment-producing anaerobe Alistipes finegoldii type strain (AHN2437(T)).</title>
        <authorList>
            <person name="Mavromatis K."/>
            <person name="Stackebrandt E."/>
            <person name="Munk C."/>
            <person name="Lapidus A."/>
            <person name="Nolan M."/>
            <person name="Lucas S."/>
            <person name="Hammon N."/>
            <person name="Deshpande S."/>
            <person name="Cheng J.F."/>
            <person name="Tapia R."/>
            <person name="Goodwin L.A."/>
            <person name="Pitluck S."/>
            <person name="Liolios K."/>
            <person name="Pagani I."/>
            <person name="Ivanova N."/>
            <person name="Mikhailova N."/>
            <person name="Huntemann M."/>
            <person name="Pati A."/>
            <person name="Chen A."/>
            <person name="Palaniappan K."/>
            <person name="Land M."/>
            <person name="Hauser L."/>
            <person name="Rohde M."/>
            <person name="Gronow S."/>
            <person name="Goker M."/>
            <person name="Detter J.C."/>
            <person name="Bristow J."/>
            <person name="Eisen J.A."/>
            <person name="Markowitz V."/>
            <person name="Hugenholtz P."/>
            <person name="Kyrpides N.C."/>
            <person name="Klenk H.P."/>
            <person name="Woyke T."/>
        </authorList>
    </citation>
    <scope>NUCLEOTIDE SEQUENCE</scope>
    <source>
        <strain evidence="2">DSM 17242 / JCM 16770 / AHN 2437 / CCUG 46020 / CIP 107999</strain>
    </source>
</reference>
<dbReference type="STRING" id="679935.Alfi_2698"/>
<gene>
    <name evidence="1" type="ordered locus">Alfi_2698</name>
</gene>
<dbReference type="PATRIC" id="fig|679935.3.peg.2616"/>
<dbReference type="Proteomes" id="UP000006052">
    <property type="component" value="Chromosome"/>
</dbReference>
<accession>I3YPP0</accession>
<protein>
    <submittedName>
        <fullName evidence="1">Uncharacterized protein</fullName>
    </submittedName>
</protein>
<dbReference type="AlphaFoldDB" id="I3YPP0"/>
<organism evidence="1 2">
    <name type="scientific">Alistipes finegoldii (strain DSM 17242 / JCM 16770 / CCUG 46020 / CIP 107999 / KCTC 15236 / AHN 2437)</name>
    <dbReference type="NCBI Taxonomy" id="679935"/>
    <lineage>
        <taxon>Bacteria</taxon>
        <taxon>Pseudomonadati</taxon>
        <taxon>Bacteroidota</taxon>
        <taxon>Bacteroidia</taxon>
        <taxon>Bacteroidales</taxon>
        <taxon>Rikenellaceae</taxon>
        <taxon>Alistipes</taxon>
    </lineage>
</organism>
<proteinExistence type="predicted"/>
<dbReference type="KEGG" id="afd:Alfi_2698"/>
<evidence type="ECO:0000313" key="2">
    <source>
        <dbReference type="Proteomes" id="UP000006052"/>
    </source>
</evidence>
<dbReference type="HOGENOM" id="CLU_333360_0_0_10"/>
<dbReference type="EMBL" id="CP003274">
    <property type="protein sequence ID" value="AFL78958.1"/>
    <property type="molecule type" value="Genomic_DNA"/>
</dbReference>
<sequence>MKQPVPVLGINRAETDLTVKDGSCETLHNLRYDAGAWRNVEAFRRIGAVTDFHGFELLYKHPMTADDLYIAIDTTGAVHEVRYADGAFSSTQTIMPAVSGLSTVFSFGHVLVIVTDNKELYFVLYGGEYVRFEMPDPPDISESKADKVRFGVDFYYRRYWENHDIKEEFADGDNLARHPNIAPDGGYYYTRITDRVNQTLHLPMYNGEYWQGAIALMVAYRMMDGTVVANSELMIFASDAGDDGWQEDYGDVVADGMPNYVPEKYRTGIFFGCKAKISPGSNTFYIEPQVTIKIPAGIDTRIVQSVVICSTRIVPIYDFEKTWKDNWSLSDRGGGGYYQTYDFRKLFTEDVDLMQEPLYRIKEIEIRDFVDNRHSESLSYNDMKNVESMPVYEPTQSHHTQVGKCYYEYNGRLHKANLRTQLFPGYSRFCLGNDGEDAANFVTKMICTVDIDNTRKQVCQSIRNFKPTRIRRVVSYPDYRAIKFAVCTNDPGSMAQLWWLDVNLESCKGNNYAYAIPSPTSRSKYPSFWMPETPIEHEIFEKEDDVYTEPNRVQVSALNNLFSQPFANSYRVGLNEETIFAIATVVDELSATRFGAFPLYVFTDRGVWSLESGTGEVLYSNILPVNHDQIVNPNTCAALETVYYITSRGVHALRGRSSEVISRELEQYPGELAEYLTEARIYFQFKYGDLIVFNRAYSYAYVYSIAAGVWATRDMAGRVLNNDEVVTAHALATLTDEQMIEPVECWAVTRPLKLGTTEFKRLETVVARIMSQDCFAHIIVEGSNDCNTWSVLRDAWCNVQGMDARLRRTPLSYKFFRLRLHLTANCRISTTSVDVEFYPRFVGRLR</sequence>
<dbReference type="eggNOG" id="ENOG5030MZX">
    <property type="taxonomic scope" value="Bacteria"/>
</dbReference>